<dbReference type="GO" id="GO:0005524">
    <property type="term" value="F:ATP binding"/>
    <property type="evidence" value="ECO:0007669"/>
    <property type="project" value="UniProtKB-KW"/>
</dbReference>
<dbReference type="GO" id="GO:0016887">
    <property type="term" value="F:ATP hydrolysis activity"/>
    <property type="evidence" value="ECO:0007669"/>
    <property type="project" value="InterPro"/>
</dbReference>
<evidence type="ECO:0000256" key="2">
    <source>
        <dbReference type="ARBA" id="ARBA00022448"/>
    </source>
</evidence>
<evidence type="ECO:0000313" key="7">
    <source>
        <dbReference type="Proteomes" id="UP000009047"/>
    </source>
</evidence>
<dbReference type="AlphaFoldDB" id="E1QFV4"/>
<keyword evidence="2" id="KW-0813">Transport</keyword>
<dbReference type="Gene3D" id="3.40.50.300">
    <property type="entry name" value="P-loop containing nucleotide triphosphate hydrolases"/>
    <property type="match status" value="1"/>
</dbReference>
<evidence type="ECO:0000259" key="5">
    <source>
        <dbReference type="PROSITE" id="PS50893"/>
    </source>
</evidence>
<evidence type="ECO:0000256" key="1">
    <source>
        <dbReference type="ARBA" id="ARBA00005417"/>
    </source>
</evidence>
<dbReference type="HOGENOM" id="CLU_072513_0_0_7"/>
<dbReference type="Proteomes" id="UP000009047">
    <property type="component" value="Chromosome"/>
</dbReference>
<dbReference type="OrthoDB" id="9776556at2"/>
<accession>E1QFV4</accession>
<gene>
    <name evidence="6" type="ordered locus">Deba_1196</name>
</gene>
<keyword evidence="7" id="KW-1185">Reference proteome</keyword>
<proteinExistence type="inferred from homology"/>
<sequence>MRVNQLEILGGQDRDGRPEPLASLRLRPGLTVAVVGPTGSGKSQLLSDIEQLARGDTPSGRRVLLDGAQIDAPPTGLVATLSQRTNFVMDASVAKFIELHAACLDKSGGDWAERVLSLANTLCGEAFGGDSPLQGLSGGQTRALMIADLALISDAPVVLIDEVENAGIDKHRALAALAGHGKIVLTATHDPVLMLMNDLRVVMAGGAMQQAIAIDDDERLARQRLAELDATLLRARDLLRQGARLEKDSL</sequence>
<name>E1QFV4_DESB2</name>
<protein>
    <submittedName>
        <fullName evidence="6">ABC transporter related protein</fullName>
    </submittedName>
</protein>
<dbReference type="InterPro" id="IPR003439">
    <property type="entry name" value="ABC_transporter-like_ATP-bd"/>
</dbReference>
<feature type="domain" description="ABC transporter" evidence="5">
    <location>
        <begin position="1"/>
        <end position="230"/>
    </location>
</feature>
<organism evidence="6 7">
    <name type="scientific">Desulfarculus baarsii (strain ATCC 33931 / DSM 2075 / LMG 7858 / VKM B-1802 / 2st14)</name>
    <dbReference type="NCBI Taxonomy" id="644282"/>
    <lineage>
        <taxon>Bacteria</taxon>
        <taxon>Pseudomonadati</taxon>
        <taxon>Thermodesulfobacteriota</taxon>
        <taxon>Desulfarculia</taxon>
        <taxon>Desulfarculales</taxon>
        <taxon>Desulfarculaceae</taxon>
        <taxon>Desulfarculus</taxon>
    </lineage>
</organism>
<dbReference type="eggNOG" id="COG1136">
    <property type="taxonomic scope" value="Bacteria"/>
</dbReference>
<dbReference type="PROSITE" id="PS50893">
    <property type="entry name" value="ABC_TRANSPORTER_2"/>
    <property type="match status" value="1"/>
</dbReference>
<dbReference type="Pfam" id="PF00005">
    <property type="entry name" value="ABC_tran"/>
    <property type="match status" value="1"/>
</dbReference>
<keyword evidence="3" id="KW-0547">Nucleotide-binding</keyword>
<dbReference type="RefSeq" id="WP_013258018.1">
    <property type="nucleotide sequence ID" value="NC_014365.1"/>
</dbReference>
<reference evidence="6 7" key="1">
    <citation type="journal article" date="2010" name="Stand. Genomic Sci.">
        <title>Complete genome sequence of Desulfarculus baarsii type strain (2st14).</title>
        <authorList>
            <person name="Sun H."/>
            <person name="Spring S."/>
            <person name="Lapidus A."/>
            <person name="Davenport K."/>
            <person name="Del Rio T.G."/>
            <person name="Tice H."/>
            <person name="Nolan M."/>
            <person name="Copeland A."/>
            <person name="Cheng J.F."/>
            <person name="Lucas S."/>
            <person name="Tapia R."/>
            <person name="Goodwin L."/>
            <person name="Pitluck S."/>
            <person name="Ivanova N."/>
            <person name="Pagani I."/>
            <person name="Mavromatis K."/>
            <person name="Ovchinnikova G."/>
            <person name="Pati A."/>
            <person name="Chen A."/>
            <person name="Palaniappan K."/>
            <person name="Hauser L."/>
            <person name="Chang Y.J."/>
            <person name="Jeffries C.D."/>
            <person name="Detter J.C."/>
            <person name="Han C."/>
            <person name="Rohde M."/>
            <person name="Brambilla E."/>
            <person name="Goker M."/>
            <person name="Woyke T."/>
            <person name="Bristow J."/>
            <person name="Eisen J.A."/>
            <person name="Markowitz V."/>
            <person name="Hugenholtz P."/>
            <person name="Kyrpides N.C."/>
            <person name="Klenk H.P."/>
            <person name="Land M."/>
        </authorList>
    </citation>
    <scope>NUCLEOTIDE SEQUENCE [LARGE SCALE GENOMIC DNA]</scope>
    <source>
        <strain evidence="7">ATCC 33931 / DSM 2075 / LMG 7858 / VKM B-1802 / 2st14</strain>
    </source>
</reference>
<dbReference type="SMART" id="SM00382">
    <property type="entry name" value="AAA"/>
    <property type="match status" value="1"/>
</dbReference>
<evidence type="ECO:0000313" key="6">
    <source>
        <dbReference type="EMBL" id="ADK84564.1"/>
    </source>
</evidence>
<dbReference type="SUPFAM" id="SSF52540">
    <property type="entry name" value="P-loop containing nucleoside triphosphate hydrolases"/>
    <property type="match status" value="1"/>
</dbReference>
<evidence type="ECO:0000256" key="3">
    <source>
        <dbReference type="ARBA" id="ARBA00022741"/>
    </source>
</evidence>
<dbReference type="PANTHER" id="PTHR43117">
    <property type="entry name" value="OSMOPROTECTANT IMPORT ATP-BINDING PROTEIN OSMV"/>
    <property type="match status" value="1"/>
</dbReference>
<dbReference type="PANTHER" id="PTHR43117:SF4">
    <property type="entry name" value="OSMOPROTECTANT IMPORT ATP-BINDING PROTEIN OSMV"/>
    <property type="match status" value="1"/>
</dbReference>
<evidence type="ECO:0000256" key="4">
    <source>
        <dbReference type="ARBA" id="ARBA00022840"/>
    </source>
</evidence>
<dbReference type="InterPro" id="IPR003593">
    <property type="entry name" value="AAA+_ATPase"/>
</dbReference>
<dbReference type="EMBL" id="CP002085">
    <property type="protein sequence ID" value="ADK84564.1"/>
    <property type="molecule type" value="Genomic_DNA"/>
</dbReference>
<dbReference type="STRING" id="644282.Deba_1196"/>
<dbReference type="KEGG" id="dbr:Deba_1196"/>
<keyword evidence="4" id="KW-0067">ATP-binding</keyword>
<dbReference type="InterPro" id="IPR027417">
    <property type="entry name" value="P-loop_NTPase"/>
</dbReference>
<comment type="similarity">
    <text evidence="1">Belongs to the ABC transporter superfamily.</text>
</comment>